<dbReference type="SMART" id="SM00115">
    <property type="entry name" value="CASc"/>
    <property type="match status" value="1"/>
</dbReference>
<dbReference type="Proteomes" id="UP000827092">
    <property type="component" value="Unassembled WGS sequence"/>
</dbReference>
<evidence type="ECO:0000313" key="8">
    <source>
        <dbReference type="Proteomes" id="UP000827092"/>
    </source>
</evidence>
<accession>A0AAV6V8F9</accession>
<dbReference type="InterPro" id="IPR002138">
    <property type="entry name" value="Pept_C14_p10"/>
</dbReference>
<evidence type="ECO:0000259" key="5">
    <source>
        <dbReference type="PROSITE" id="PS50207"/>
    </source>
</evidence>
<dbReference type="InterPro" id="IPR015917">
    <property type="entry name" value="Pept_C14A"/>
</dbReference>
<sequence>MQKTGLLMVQANLKDYFYHKSIFSFSMDTNSSIVYTDAVPFYTLCADTSPSSSQCLDSIANKLDLDDYRSIFFLLMDFIGPFDFLYFAQQNRNYLKDKFLDRYYEFESHSRDLILIEIFGTMQRYDLLNLLGTCEHVYLNDKDTYNQVSQLWKCLFSVCDQLTIGDLRCYQGKLFPGVSMNVSCAEELLCKAYIQNIFHHNDLSKLKEVFKDRPDCSRLISSYTGSSRLRYYPIKRPTAKSPCGIAVILNHESFTPHSAMRLPERTGSSVDANSLKRMWESFGFVTKIHKNCTKDQVLRLFRTLSSVDHSSYDAFVVCYLSHGDEGIVYSSDSEAIKLVDLMDIMANKCPTLVNKPKLFFVQACSGRQVQQGVGTAPQSLPSIPGIEGQSHISSLNTPLYCDILLFYSSFPGFVSYRIPNENSWFIGELVRAMEQYGEDLTIMNVVTKVTDGVSQKTGAYANTEYTNCKQIPICSKTLKYELKLKKLLNLETHQ</sequence>
<dbReference type="SUPFAM" id="SSF52129">
    <property type="entry name" value="Caspase-like"/>
    <property type="match status" value="1"/>
</dbReference>
<gene>
    <name evidence="7" type="ORF">JTE90_019825</name>
</gene>
<dbReference type="InterPro" id="IPR011600">
    <property type="entry name" value="Pept_C14_caspase"/>
</dbReference>
<dbReference type="PRINTS" id="PR00376">
    <property type="entry name" value="IL1BCENZYME"/>
</dbReference>
<dbReference type="AlphaFoldDB" id="A0AAV6V8F9"/>
<dbReference type="PANTHER" id="PTHR10454:SF210">
    <property type="entry name" value="CASPASE-2"/>
    <property type="match status" value="1"/>
</dbReference>
<evidence type="ECO:0000259" key="4">
    <source>
        <dbReference type="PROSITE" id="PS50168"/>
    </source>
</evidence>
<dbReference type="InterPro" id="IPR002398">
    <property type="entry name" value="Pept_C14"/>
</dbReference>
<dbReference type="Gene3D" id="3.40.50.1460">
    <property type="match status" value="1"/>
</dbReference>
<evidence type="ECO:0000259" key="6">
    <source>
        <dbReference type="PROSITE" id="PS50208"/>
    </source>
</evidence>
<dbReference type="InterPro" id="IPR001309">
    <property type="entry name" value="Pept_C14_p20"/>
</dbReference>
<dbReference type="PROSITE" id="PS50168">
    <property type="entry name" value="DED"/>
    <property type="match status" value="1"/>
</dbReference>
<dbReference type="Pfam" id="PF00656">
    <property type="entry name" value="Peptidase_C14"/>
    <property type="match status" value="1"/>
</dbReference>
<dbReference type="InterPro" id="IPR029030">
    <property type="entry name" value="Caspase-like_dom_sf"/>
</dbReference>
<feature type="domain" description="Caspase family p20" evidence="6">
    <location>
        <begin position="242"/>
        <end position="368"/>
    </location>
</feature>
<feature type="domain" description="Caspase family p10" evidence="5">
    <location>
        <begin position="393"/>
        <end position="486"/>
    </location>
</feature>
<dbReference type="InterPro" id="IPR001875">
    <property type="entry name" value="DED_dom"/>
</dbReference>
<dbReference type="GO" id="GO:0043525">
    <property type="term" value="P:positive regulation of neuron apoptotic process"/>
    <property type="evidence" value="ECO:0007669"/>
    <property type="project" value="TreeGrafter"/>
</dbReference>
<keyword evidence="2" id="KW-0677">Repeat</keyword>
<evidence type="ECO:0000256" key="1">
    <source>
        <dbReference type="ARBA" id="ARBA00010134"/>
    </source>
</evidence>
<dbReference type="GO" id="GO:0006915">
    <property type="term" value="P:apoptotic process"/>
    <property type="evidence" value="ECO:0007669"/>
    <property type="project" value="TreeGrafter"/>
</dbReference>
<evidence type="ECO:0008006" key="9">
    <source>
        <dbReference type="Google" id="ProtNLM"/>
    </source>
</evidence>
<organism evidence="7 8">
    <name type="scientific">Oedothorax gibbosus</name>
    <dbReference type="NCBI Taxonomy" id="931172"/>
    <lineage>
        <taxon>Eukaryota</taxon>
        <taxon>Metazoa</taxon>
        <taxon>Ecdysozoa</taxon>
        <taxon>Arthropoda</taxon>
        <taxon>Chelicerata</taxon>
        <taxon>Arachnida</taxon>
        <taxon>Araneae</taxon>
        <taxon>Araneomorphae</taxon>
        <taxon>Entelegynae</taxon>
        <taxon>Araneoidea</taxon>
        <taxon>Linyphiidae</taxon>
        <taxon>Erigoninae</taxon>
        <taxon>Oedothorax</taxon>
    </lineage>
</organism>
<dbReference type="PANTHER" id="PTHR10454">
    <property type="entry name" value="CASPASE"/>
    <property type="match status" value="1"/>
</dbReference>
<dbReference type="GO" id="GO:0004197">
    <property type="term" value="F:cysteine-type endopeptidase activity"/>
    <property type="evidence" value="ECO:0007669"/>
    <property type="project" value="InterPro"/>
</dbReference>
<dbReference type="GO" id="GO:0005737">
    <property type="term" value="C:cytoplasm"/>
    <property type="evidence" value="ECO:0007669"/>
    <property type="project" value="TreeGrafter"/>
</dbReference>
<name>A0AAV6V8F9_9ARAC</name>
<feature type="domain" description="DED" evidence="4">
    <location>
        <begin position="51"/>
        <end position="133"/>
    </location>
</feature>
<dbReference type="PROSITE" id="PS50207">
    <property type="entry name" value="CASPASE_P10"/>
    <property type="match status" value="1"/>
</dbReference>
<evidence type="ECO:0000256" key="2">
    <source>
        <dbReference type="ARBA" id="ARBA00022737"/>
    </source>
</evidence>
<protein>
    <recommendedName>
        <fullName evidence="9">Caspase-8</fullName>
    </recommendedName>
</protein>
<dbReference type="EMBL" id="JAFNEN010000150">
    <property type="protein sequence ID" value="KAG8191891.1"/>
    <property type="molecule type" value="Genomic_DNA"/>
</dbReference>
<evidence type="ECO:0000256" key="3">
    <source>
        <dbReference type="RuleBase" id="RU003971"/>
    </source>
</evidence>
<evidence type="ECO:0000313" key="7">
    <source>
        <dbReference type="EMBL" id="KAG8191891.1"/>
    </source>
</evidence>
<comment type="caution">
    <text evidence="7">The sequence shown here is derived from an EMBL/GenBank/DDBJ whole genome shotgun (WGS) entry which is preliminary data.</text>
</comment>
<reference evidence="7 8" key="1">
    <citation type="journal article" date="2022" name="Nat. Ecol. Evol.">
        <title>A masculinizing supergene underlies an exaggerated male reproductive morph in a spider.</title>
        <authorList>
            <person name="Hendrickx F."/>
            <person name="De Corte Z."/>
            <person name="Sonet G."/>
            <person name="Van Belleghem S.M."/>
            <person name="Kostlbacher S."/>
            <person name="Vangestel C."/>
        </authorList>
    </citation>
    <scope>NUCLEOTIDE SEQUENCE [LARGE SCALE GENOMIC DNA]</scope>
    <source>
        <strain evidence="7">W744_W776</strain>
    </source>
</reference>
<proteinExistence type="inferred from homology"/>
<comment type="similarity">
    <text evidence="1 3">Belongs to the peptidase C14A family.</text>
</comment>
<keyword evidence="8" id="KW-1185">Reference proteome</keyword>
<dbReference type="PROSITE" id="PS50208">
    <property type="entry name" value="CASPASE_P20"/>
    <property type="match status" value="1"/>
</dbReference>
<dbReference type="GO" id="GO:0006508">
    <property type="term" value="P:proteolysis"/>
    <property type="evidence" value="ECO:0007669"/>
    <property type="project" value="InterPro"/>
</dbReference>